<dbReference type="Gene3D" id="2.60.40.790">
    <property type="match status" value="1"/>
</dbReference>
<evidence type="ECO:0000256" key="1">
    <source>
        <dbReference type="PROSITE-ProRule" id="PRU00285"/>
    </source>
</evidence>
<evidence type="ECO:0000259" key="3">
    <source>
        <dbReference type="PROSITE" id="PS01031"/>
    </source>
</evidence>
<dbReference type="SUPFAM" id="SSF49764">
    <property type="entry name" value="HSP20-like chaperones"/>
    <property type="match status" value="1"/>
</dbReference>
<dbReference type="PANTHER" id="PTHR11527">
    <property type="entry name" value="HEAT-SHOCK PROTEIN 20 FAMILY MEMBER"/>
    <property type="match status" value="1"/>
</dbReference>
<accession>A0A1M6IG67</accession>
<comment type="similarity">
    <text evidence="1 2">Belongs to the small heat shock protein (HSP20) family.</text>
</comment>
<name>A0A1M6IG67_9BACT</name>
<evidence type="ECO:0000313" key="4">
    <source>
        <dbReference type="EMBL" id="SHJ33428.1"/>
    </source>
</evidence>
<dbReference type="Proteomes" id="UP000183994">
    <property type="component" value="Unassembled WGS sequence"/>
</dbReference>
<keyword evidence="5" id="KW-1185">Reference proteome</keyword>
<dbReference type="InterPro" id="IPR008978">
    <property type="entry name" value="HSP20-like_chaperone"/>
</dbReference>
<dbReference type="Pfam" id="PF00011">
    <property type="entry name" value="HSP20"/>
    <property type="match status" value="1"/>
</dbReference>
<reference evidence="5" key="1">
    <citation type="submission" date="2016-11" db="EMBL/GenBank/DDBJ databases">
        <authorList>
            <person name="Varghese N."/>
            <person name="Submissions S."/>
        </authorList>
    </citation>
    <scope>NUCLEOTIDE SEQUENCE [LARGE SCALE GENOMIC DNA]</scope>
    <source>
        <strain evidence="5">DSM 16219</strain>
    </source>
</reference>
<protein>
    <submittedName>
        <fullName evidence="4">HSP20 family protein</fullName>
    </submittedName>
</protein>
<dbReference type="AlphaFoldDB" id="A0A1M6IG67"/>
<evidence type="ECO:0000313" key="5">
    <source>
        <dbReference type="Proteomes" id="UP000183994"/>
    </source>
</evidence>
<dbReference type="STRING" id="1121393.SAMN02745216_01469"/>
<dbReference type="EMBL" id="FQZU01000006">
    <property type="protein sequence ID" value="SHJ33428.1"/>
    <property type="molecule type" value="Genomic_DNA"/>
</dbReference>
<organism evidence="4 5">
    <name type="scientific">Desulfatibacillum alkenivorans DSM 16219</name>
    <dbReference type="NCBI Taxonomy" id="1121393"/>
    <lineage>
        <taxon>Bacteria</taxon>
        <taxon>Pseudomonadati</taxon>
        <taxon>Thermodesulfobacteriota</taxon>
        <taxon>Desulfobacteria</taxon>
        <taxon>Desulfobacterales</taxon>
        <taxon>Desulfatibacillaceae</taxon>
        <taxon>Desulfatibacillum</taxon>
    </lineage>
</organism>
<dbReference type="RefSeq" id="WP_073474494.1">
    <property type="nucleotide sequence ID" value="NZ_FQZU01000006.1"/>
</dbReference>
<dbReference type="CDD" id="cd06464">
    <property type="entry name" value="ACD_sHsps-like"/>
    <property type="match status" value="1"/>
</dbReference>
<dbReference type="InterPro" id="IPR031107">
    <property type="entry name" value="Small_HSP"/>
</dbReference>
<proteinExistence type="inferred from homology"/>
<sequence length="150" mass="16546">MNGLLPLISGSYNLRQPNFNTLDKLLLRKSLLDNLGGARAKETWTPAMDAVERENDYVIQMEVPGMEKKDIDITIDQGVLTVKGEKGRENDGDDVRLHIGERRYGAFTKAVRLPESVDAAAVTATTKNGILTITLPKAEEEKPRQIKVGA</sequence>
<feature type="domain" description="SHSP" evidence="3">
    <location>
        <begin position="39"/>
        <end position="150"/>
    </location>
</feature>
<gene>
    <name evidence="4" type="ORF">SAMN02745216_01469</name>
</gene>
<evidence type="ECO:0000256" key="2">
    <source>
        <dbReference type="RuleBase" id="RU003616"/>
    </source>
</evidence>
<dbReference type="PROSITE" id="PS01031">
    <property type="entry name" value="SHSP"/>
    <property type="match status" value="1"/>
</dbReference>
<dbReference type="InterPro" id="IPR002068">
    <property type="entry name" value="A-crystallin/Hsp20_dom"/>
</dbReference>